<keyword evidence="3" id="KW-0804">Transcription</keyword>
<evidence type="ECO:0000256" key="4">
    <source>
        <dbReference type="PROSITE-ProRule" id="PRU00335"/>
    </source>
</evidence>
<dbReference type="GO" id="GO:0000976">
    <property type="term" value="F:transcription cis-regulatory region binding"/>
    <property type="evidence" value="ECO:0007669"/>
    <property type="project" value="TreeGrafter"/>
</dbReference>
<dbReference type="SUPFAM" id="SSF46689">
    <property type="entry name" value="Homeodomain-like"/>
    <property type="match status" value="1"/>
</dbReference>
<sequence>MNETTTPRHGAALVGKKVGRKPVFTAAEVVEAACAEGIDRFTMAAVAKRLGVVPAAIYRLFPSRDDLVLACIDAVGATVARPAPGTHWRSALQLWADEAWRLCEDFPGFERVLFSTPTAAVRVEPVFRDYAEHLGAQGIGLRQVTFALDFIGDTVFASHLGVAAMRATRDDGRTGLEAARDSTTDADALLRPEDSWATRAILDVKIDFILEGLHSNWPEF</sequence>
<dbReference type="InterPro" id="IPR001647">
    <property type="entry name" value="HTH_TetR"/>
</dbReference>
<dbReference type="PANTHER" id="PTHR30055">
    <property type="entry name" value="HTH-TYPE TRANSCRIPTIONAL REGULATOR RUTR"/>
    <property type="match status" value="1"/>
</dbReference>
<keyword evidence="2 4" id="KW-0238">DNA-binding</keyword>
<keyword evidence="7" id="KW-1185">Reference proteome</keyword>
<dbReference type="InterPro" id="IPR009057">
    <property type="entry name" value="Homeodomain-like_sf"/>
</dbReference>
<evidence type="ECO:0000313" key="6">
    <source>
        <dbReference type="EMBL" id="MBK0421815.1"/>
    </source>
</evidence>
<name>A0A934QBW0_9MICO</name>
<dbReference type="InterPro" id="IPR050109">
    <property type="entry name" value="HTH-type_TetR-like_transc_reg"/>
</dbReference>
<proteinExistence type="predicted"/>
<evidence type="ECO:0000259" key="5">
    <source>
        <dbReference type="PROSITE" id="PS50977"/>
    </source>
</evidence>
<evidence type="ECO:0000256" key="1">
    <source>
        <dbReference type="ARBA" id="ARBA00023015"/>
    </source>
</evidence>
<dbReference type="EMBL" id="JAEHOI010000005">
    <property type="protein sequence ID" value="MBK0421815.1"/>
    <property type="molecule type" value="Genomic_DNA"/>
</dbReference>
<dbReference type="Pfam" id="PF00440">
    <property type="entry name" value="TetR_N"/>
    <property type="match status" value="1"/>
</dbReference>
<comment type="caution">
    <text evidence="6">The sequence shown here is derived from an EMBL/GenBank/DDBJ whole genome shotgun (WGS) entry which is preliminary data.</text>
</comment>
<evidence type="ECO:0000256" key="3">
    <source>
        <dbReference type="ARBA" id="ARBA00023163"/>
    </source>
</evidence>
<accession>A0A934QBW0</accession>
<reference evidence="6" key="1">
    <citation type="submission" date="2020-12" db="EMBL/GenBank/DDBJ databases">
        <title>Leucobacter sp. CAS2, isolated from Chromium sludge.</title>
        <authorList>
            <person name="Xu Z."/>
        </authorList>
    </citation>
    <scope>NUCLEOTIDE SEQUENCE</scope>
    <source>
        <strain evidence="6">CSA2</strain>
    </source>
</reference>
<dbReference type="InterPro" id="IPR036271">
    <property type="entry name" value="Tet_transcr_reg_TetR-rel_C_sf"/>
</dbReference>
<dbReference type="AlphaFoldDB" id="A0A934QBW0"/>
<dbReference type="PANTHER" id="PTHR30055:SF234">
    <property type="entry name" value="HTH-TYPE TRANSCRIPTIONAL REGULATOR BETI"/>
    <property type="match status" value="1"/>
</dbReference>
<feature type="DNA-binding region" description="H-T-H motif" evidence="4">
    <location>
        <begin position="42"/>
        <end position="61"/>
    </location>
</feature>
<dbReference type="RefSeq" id="WP_200132000.1">
    <property type="nucleotide sequence ID" value="NZ_JAEHOI010000005.1"/>
</dbReference>
<dbReference type="Proteomes" id="UP000618733">
    <property type="component" value="Unassembled WGS sequence"/>
</dbReference>
<gene>
    <name evidence="6" type="ORF">JD292_06985</name>
</gene>
<dbReference type="SUPFAM" id="SSF48498">
    <property type="entry name" value="Tetracyclin repressor-like, C-terminal domain"/>
    <property type="match status" value="1"/>
</dbReference>
<keyword evidence="1" id="KW-0805">Transcription regulation</keyword>
<evidence type="ECO:0000313" key="7">
    <source>
        <dbReference type="Proteomes" id="UP000618733"/>
    </source>
</evidence>
<dbReference type="Gene3D" id="1.10.357.10">
    <property type="entry name" value="Tetracycline Repressor, domain 2"/>
    <property type="match status" value="1"/>
</dbReference>
<dbReference type="GO" id="GO:0003700">
    <property type="term" value="F:DNA-binding transcription factor activity"/>
    <property type="evidence" value="ECO:0007669"/>
    <property type="project" value="TreeGrafter"/>
</dbReference>
<protein>
    <submittedName>
        <fullName evidence="6">Helix-turn-helix transcriptional regulator</fullName>
    </submittedName>
</protein>
<organism evidence="6 7">
    <name type="scientific">Leucobacter edaphi</name>
    <dbReference type="NCBI Taxonomy" id="2796472"/>
    <lineage>
        <taxon>Bacteria</taxon>
        <taxon>Bacillati</taxon>
        <taxon>Actinomycetota</taxon>
        <taxon>Actinomycetes</taxon>
        <taxon>Micrococcales</taxon>
        <taxon>Microbacteriaceae</taxon>
        <taxon>Leucobacter</taxon>
    </lineage>
</organism>
<dbReference type="PROSITE" id="PS50977">
    <property type="entry name" value="HTH_TETR_2"/>
    <property type="match status" value="1"/>
</dbReference>
<evidence type="ECO:0000256" key="2">
    <source>
        <dbReference type="ARBA" id="ARBA00023125"/>
    </source>
</evidence>
<feature type="domain" description="HTH tetR-type" evidence="5">
    <location>
        <begin position="19"/>
        <end position="79"/>
    </location>
</feature>